<dbReference type="PANTHER" id="PTHR39201">
    <property type="entry name" value="EXPORTED PROTEIN-RELATED"/>
    <property type="match status" value="1"/>
</dbReference>
<dbReference type="InterPro" id="IPR008254">
    <property type="entry name" value="Flavodoxin/NO_synth"/>
</dbReference>
<dbReference type="InterPro" id="IPR029039">
    <property type="entry name" value="Flavoprotein-like_sf"/>
</dbReference>
<feature type="domain" description="Flavodoxin-like" evidence="2">
    <location>
        <begin position="70"/>
        <end position="201"/>
    </location>
</feature>
<organism evidence="3 4">
    <name type="scientific">Paeniglutamicibacter terrestris</name>
    <dbReference type="NCBI Taxonomy" id="2723403"/>
    <lineage>
        <taxon>Bacteria</taxon>
        <taxon>Bacillati</taxon>
        <taxon>Actinomycetota</taxon>
        <taxon>Actinomycetes</taxon>
        <taxon>Micrococcales</taxon>
        <taxon>Micrococcaceae</taxon>
        <taxon>Paeniglutamicibacter</taxon>
    </lineage>
</organism>
<keyword evidence="4" id="KW-1185">Reference proteome</keyword>
<dbReference type="PANTHER" id="PTHR39201:SF1">
    <property type="entry name" value="FLAVODOXIN-LIKE DOMAIN-CONTAINING PROTEIN"/>
    <property type="match status" value="1"/>
</dbReference>
<feature type="signal peptide" evidence="1">
    <location>
        <begin position="1"/>
        <end position="29"/>
    </location>
</feature>
<dbReference type="Gene3D" id="3.40.50.360">
    <property type="match status" value="1"/>
</dbReference>
<dbReference type="RefSeq" id="WP_168150677.1">
    <property type="nucleotide sequence ID" value="NZ_JAAWVT010000001.1"/>
</dbReference>
<name>A0ABX1G273_9MICC</name>
<evidence type="ECO:0000259" key="2">
    <source>
        <dbReference type="Pfam" id="PF12682"/>
    </source>
</evidence>
<reference evidence="3 4" key="1">
    <citation type="submission" date="2020-04" db="EMBL/GenBank/DDBJ databases">
        <title>Paeniglutamicibacter sp. ANT13_2, a novel actinomycete isolated from sediment in Antarctica.</title>
        <authorList>
            <person name="Sakdapetsiri C."/>
            <person name="Pinyakong O."/>
        </authorList>
    </citation>
    <scope>NUCLEOTIDE SEQUENCE [LARGE SCALE GENOMIC DNA]</scope>
    <source>
        <strain evidence="3 4">ANT13_2</strain>
    </source>
</reference>
<gene>
    <name evidence="3" type="ORF">HED64_03470</name>
</gene>
<feature type="chain" id="PRO_5045303067" description="Flavodoxin-like domain-containing protein" evidence="1">
    <location>
        <begin position="30"/>
        <end position="217"/>
    </location>
</feature>
<keyword evidence="1" id="KW-0732">Signal</keyword>
<sequence length="217" mass="23217">MAKNVNRRAVLGTALVGGGALLGALSGCAADEPLPNTRPKDETGATTLVVYFSRAGENYYNGGRRDLQVGNTEVLAMMIRDRIKTDVYRILEAEPYPESYDNTVKRNAEEQNTNARPAIAGPLPELGRYTTVLLGSPVWNVRAPMILSTFLDAVDLSGKTVLPFVSYAVSGMGSVEAEYRASLPTAEVRTGLAVRGELVAESAPAIEAWLRQSGLGT</sequence>
<proteinExistence type="predicted"/>
<dbReference type="PROSITE" id="PS51257">
    <property type="entry name" value="PROKAR_LIPOPROTEIN"/>
    <property type="match status" value="1"/>
</dbReference>
<evidence type="ECO:0000256" key="1">
    <source>
        <dbReference type="SAM" id="SignalP"/>
    </source>
</evidence>
<accession>A0ABX1G273</accession>
<protein>
    <recommendedName>
        <fullName evidence="2">Flavodoxin-like domain-containing protein</fullName>
    </recommendedName>
</protein>
<dbReference type="Proteomes" id="UP000746595">
    <property type="component" value="Unassembled WGS sequence"/>
</dbReference>
<evidence type="ECO:0000313" key="3">
    <source>
        <dbReference type="EMBL" id="NKG19770.1"/>
    </source>
</evidence>
<dbReference type="EMBL" id="JAAWVT010000001">
    <property type="protein sequence ID" value="NKG19770.1"/>
    <property type="molecule type" value="Genomic_DNA"/>
</dbReference>
<comment type="caution">
    <text evidence="3">The sequence shown here is derived from an EMBL/GenBank/DDBJ whole genome shotgun (WGS) entry which is preliminary data.</text>
</comment>
<dbReference type="Pfam" id="PF12682">
    <property type="entry name" value="Flavodoxin_4"/>
    <property type="match status" value="1"/>
</dbReference>
<evidence type="ECO:0000313" key="4">
    <source>
        <dbReference type="Proteomes" id="UP000746595"/>
    </source>
</evidence>
<dbReference type="SUPFAM" id="SSF52218">
    <property type="entry name" value="Flavoproteins"/>
    <property type="match status" value="1"/>
</dbReference>